<evidence type="ECO:0000256" key="8">
    <source>
        <dbReference type="SAM" id="MobiDB-lite"/>
    </source>
</evidence>
<dbReference type="PANTHER" id="PTHR34982">
    <property type="entry name" value="YOP PROTEINS TRANSLOCATION PROTEIN L"/>
    <property type="match status" value="1"/>
</dbReference>
<protein>
    <recommendedName>
        <fullName evidence="3">Flagellar assembly protein FliH</fullName>
    </recommendedName>
</protein>
<evidence type="ECO:0000256" key="5">
    <source>
        <dbReference type="ARBA" id="ARBA00022795"/>
    </source>
</evidence>
<evidence type="ECO:0000256" key="3">
    <source>
        <dbReference type="ARBA" id="ARBA00016507"/>
    </source>
</evidence>
<comment type="caution">
    <text evidence="10">The sequence shown here is derived from an EMBL/GenBank/DDBJ whole genome shotgun (WGS) entry which is preliminary data.</text>
</comment>
<dbReference type="RefSeq" id="WP_376918546.1">
    <property type="nucleotide sequence ID" value="NZ_JBHRSW010000004.1"/>
</dbReference>
<keyword evidence="4" id="KW-0813">Transport</keyword>
<dbReference type="Pfam" id="PF02108">
    <property type="entry name" value="FliH"/>
    <property type="match status" value="1"/>
</dbReference>
<evidence type="ECO:0000256" key="6">
    <source>
        <dbReference type="ARBA" id="ARBA00022927"/>
    </source>
</evidence>
<comment type="function">
    <text evidence="1">Needed for flagellar regrowth and assembly.</text>
</comment>
<keyword evidence="10" id="KW-0969">Cilium</keyword>
<keyword evidence="10" id="KW-0282">Flagellum</keyword>
<evidence type="ECO:0000256" key="1">
    <source>
        <dbReference type="ARBA" id="ARBA00003041"/>
    </source>
</evidence>
<organism evidence="10 11">
    <name type="scientific">Agaribacter flavus</name>
    <dbReference type="NCBI Taxonomy" id="1902781"/>
    <lineage>
        <taxon>Bacteria</taxon>
        <taxon>Pseudomonadati</taxon>
        <taxon>Pseudomonadota</taxon>
        <taxon>Gammaproteobacteria</taxon>
        <taxon>Alteromonadales</taxon>
        <taxon>Alteromonadaceae</taxon>
        <taxon>Agaribacter</taxon>
    </lineage>
</organism>
<feature type="region of interest" description="Disordered" evidence="8">
    <location>
        <begin position="38"/>
        <end position="57"/>
    </location>
</feature>
<proteinExistence type="inferred from homology"/>
<dbReference type="InterPro" id="IPR018035">
    <property type="entry name" value="Flagellar_FliH/T3SS_HrpE"/>
</dbReference>
<reference evidence="11" key="1">
    <citation type="journal article" date="2019" name="Int. J. Syst. Evol. Microbiol.">
        <title>The Global Catalogue of Microorganisms (GCM) 10K type strain sequencing project: providing services to taxonomists for standard genome sequencing and annotation.</title>
        <authorList>
            <consortium name="The Broad Institute Genomics Platform"/>
            <consortium name="The Broad Institute Genome Sequencing Center for Infectious Disease"/>
            <person name="Wu L."/>
            <person name="Ma J."/>
        </authorList>
    </citation>
    <scope>NUCLEOTIDE SEQUENCE [LARGE SCALE GENOMIC DNA]</scope>
    <source>
        <strain evidence="11">KCTC 52473</strain>
    </source>
</reference>
<dbReference type="SUPFAM" id="SSF160527">
    <property type="entry name" value="V-type ATPase subunit E-like"/>
    <property type="match status" value="1"/>
</dbReference>
<comment type="similarity">
    <text evidence="2">Belongs to the FliH family.</text>
</comment>
<evidence type="ECO:0000259" key="9">
    <source>
        <dbReference type="Pfam" id="PF02108"/>
    </source>
</evidence>
<evidence type="ECO:0000313" key="10">
    <source>
        <dbReference type="EMBL" id="MFC3120411.1"/>
    </source>
</evidence>
<accession>A0ABV7FME6</accession>
<dbReference type="PANTHER" id="PTHR34982:SF1">
    <property type="entry name" value="FLAGELLAR ASSEMBLY PROTEIN FLIH"/>
    <property type="match status" value="1"/>
</dbReference>
<name>A0ABV7FME6_9ALTE</name>
<feature type="domain" description="Flagellar assembly protein FliH/Type III secretion system HrpE" evidence="9">
    <location>
        <begin position="120"/>
        <end position="254"/>
    </location>
</feature>
<keyword evidence="11" id="KW-1185">Reference proteome</keyword>
<dbReference type="Proteomes" id="UP001595478">
    <property type="component" value="Unassembled WGS sequence"/>
</dbReference>
<keyword evidence="10" id="KW-0966">Cell projection</keyword>
<evidence type="ECO:0000256" key="2">
    <source>
        <dbReference type="ARBA" id="ARBA00006602"/>
    </source>
</evidence>
<keyword evidence="5" id="KW-1005">Bacterial flagellum biogenesis</keyword>
<gene>
    <name evidence="10" type="ORF">ACFOHL_02145</name>
</gene>
<evidence type="ECO:0000256" key="4">
    <source>
        <dbReference type="ARBA" id="ARBA00022448"/>
    </source>
</evidence>
<evidence type="ECO:0000256" key="7">
    <source>
        <dbReference type="ARBA" id="ARBA00023225"/>
    </source>
</evidence>
<dbReference type="InterPro" id="IPR051472">
    <property type="entry name" value="T3SS_Stator/FliH"/>
</dbReference>
<sequence>MSEDVDDELDFSGAKLWDLPSVDDALAKQDKRTDVFDRPMHRWQFEPPEGQEEEAKPLTAEQIEEIRQAAYQEGLETGHAEGFAKGQEEGLEAGKKEGLASGQDEGYQAGLEQAKTELEQTLTHLNGIISSLNAPFKKVNDELEKELALLAISLAKAIVQQEVATNSNILIDAVKQGIGALPLNEKSYQIFINDEDKSIISEYVTSYKGEQSDIDNIMQAAQLISDDNIARGGAKIVTQNNAVDMSIERRTQQVFAQVLQAKGIGNDPRAN</sequence>
<keyword evidence="7" id="KW-1006">Bacterial flagellum protein export</keyword>
<keyword evidence="6" id="KW-0653">Protein transport</keyword>
<dbReference type="EMBL" id="JBHRSW010000004">
    <property type="protein sequence ID" value="MFC3120411.1"/>
    <property type="molecule type" value="Genomic_DNA"/>
</dbReference>
<evidence type="ECO:0000313" key="11">
    <source>
        <dbReference type="Proteomes" id="UP001595478"/>
    </source>
</evidence>